<gene>
    <name evidence="3" type="ORF">EV690_0876</name>
</gene>
<dbReference type="Gene3D" id="3.40.190.10">
    <property type="entry name" value="Periplasmic binding protein-like II"/>
    <property type="match status" value="2"/>
</dbReference>
<dbReference type="EMBL" id="SMGD01000011">
    <property type="protein sequence ID" value="TCK58732.1"/>
    <property type="molecule type" value="Genomic_DNA"/>
</dbReference>
<evidence type="ECO:0000256" key="1">
    <source>
        <dbReference type="ARBA" id="ARBA00009438"/>
    </source>
</evidence>
<dbReference type="Proteomes" id="UP000295565">
    <property type="component" value="Unassembled WGS sequence"/>
</dbReference>
<keyword evidence="2" id="KW-0732">Signal</keyword>
<name>A0A4R1K3S6_9GAMM</name>
<dbReference type="GO" id="GO:0015689">
    <property type="term" value="P:molybdate ion transport"/>
    <property type="evidence" value="ECO:0007669"/>
    <property type="project" value="TreeGrafter"/>
</dbReference>
<dbReference type="PANTHER" id="PTHR30632">
    <property type="entry name" value="MOLYBDATE-BINDING PERIPLASMIC PROTEIN"/>
    <property type="match status" value="1"/>
</dbReference>
<keyword evidence="4" id="KW-1185">Reference proteome</keyword>
<sequence length="311" mass="33879">MNRLIFRAFRHHYIAIVASAMVLSCGVQAAENVHVTYAGSMGVVMDKVLGPAFAKQNGVHFQGQGQGAYGMAHLLASKKIVADVFVSITPGPIEILQKAGLVDHAVPIASTSMVIAYNPKGKYAKQFAQAAKDPNQSWWSVLEKPDVHFGRSDPKTDPQGRNIIFTMQLAGLYYHHPKLAEKVLGGIQNPKQVFTEGGLLTRLEDGQIDASSGYEASVKSAGLPFISLPDQINLSNPEMSAKWYSKAGFDIKDAQGKMKHMRTQPLVYYAAVLKNAPNPKEGRAFIKFMRSNEGLMMLEKSGYSAPKGGKI</sequence>
<dbReference type="PROSITE" id="PS51257">
    <property type="entry name" value="PROKAR_LIPOPROTEIN"/>
    <property type="match status" value="1"/>
</dbReference>
<dbReference type="RefSeq" id="WP_131911694.1">
    <property type="nucleotide sequence ID" value="NZ_OU594967.1"/>
</dbReference>
<protein>
    <submittedName>
        <fullName evidence="3">Molybdate/tungstate transport system substrate-binding protein</fullName>
    </submittedName>
</protein>
<accession>A0A4R1K3S6</accession>
<organism evidence="3 4">
    <name type="scientific">Celerinatantimonas diazotrophica</name>
    <dbReference type="NCBI Taxonomy" id="412034"/>
    <lineage>
        <taxon>Bacteria</taxon>
        <taxon>Pseudomonadati</taxon>
        <taxon>Pseudomonadota</taxon>
        <taxon>Gammaproteobacteria</taxon>
        <taxon>Celerinatantimonadaceae</taxon>
        <taxon>Celerinatantimonas</taxon>
    </lineage>
</organism>
<reference evidence="3 4" key="1">
    <citation type="submission" date="2019-03" db="EMBL/GenBank/DDBJ databases">
        <title>Genomic Encyclopedia of Type Strains, Phase IV (KMG-IV): sequencing the most valuable type-strain genomes for metagenomic binning, comparative biology and taxonomic classification.</title>
        <authorList>
            <person name="Goeker M."/>
        </authorList>
    </citation>
    <scope>NUCLEOTIDE SEQUENCE [LARGE SCALE GENOMIC DNA]</scope>
    <source>
        <strain evidence="3 4">DSM 18577</strain>
    </source>
</reference>
<comment type="caution">
    <text evidence="3">The sequence shown here is derived from an EMBL/GenBank/DDBJ whole genome shotgun (WGS) entry which is preliminary data.</text>
</comment>
<dbReference type="PANTHER" id="PTHR30632:SF16">
    <property type="entry name" value="MOLYBDATE_TUNGSTATE-BINDING PROTEIN WTPA"/>
    <property type="match status" value="1"/>
</dbReference>
<feature type="chain" id="PRO_5020253122" evidence="2">
    <location>
        <begin position="30"/>
        <end position="311"/>
    </location>
</feature>
<proteinExistence type="inferred from homology"/>
<dbReference type="SUPFAM" id="SSF53850">
    <property type="entry name" value="Periplasmic binding protein-like II"/>
    <property type="match status" value="1"/>
</dbReference>
<evidence type="ECO:0000256" key="2">
    <source>
        <dbReference type="SAM" id="SignalP"/>
    </source>
</evidence>
<dbReference type="CDD" id="cd13540">
    <property type="entry name" value="PBP2_ModA_WtpA"/>
    <property type="match status" value="1"/>
</dbReference>
<dbReference type="AlphaFoldDB" id="A0A4R1K3S6"/>
<dbReference type="GO" id="GO:0030973">
    <property type="term" value="F:molybdate ion binding"/>
    <property type="evidence" value="ECO:0007669"/>
    <property type="project" value="TreeGrafter"/>
</dbReference>
<comment type="similarity">
    <text evidence="1">Belongs to the bacterial solute-binding protein 1 family. WtpA subfamily.</text>
</comment>
<feature type="signal peptide" evidence="2">
    <location>
        <begin position="1"/>
        <end position="29"/>
    </location>
</feature>
<dbReference type="OrthoDB" id="9785015at2"/>
<dbReference type="Pfam" id="PF13531">
    <property type="entry name" value="SBP_bac_11"/>
    <property type="match status" value="1"/>
</dbReference>
<evidence type="ECO:0000313" key="4">
    <source>
        <dbReference type="Proteomes" id="UP000295565"/>
    </source>
</evidence>
<evidence type="ECO:0000313" key="3">
    <source>
        <dbReference type="EMBL" id="TCK58732.1"/>
    </source>
</evidence>
<dbReference type="InterPro" id="IPR050682">
    <property type="entry name" value="ModA/WtpA"/>
</dbReference>